<dbReference type="AlphaFoldDB" id="A0A3B0MML9"/>
<gene>
    <name evidence="1" type="ORF">ARTV_3051</name>
</gene>
<accession>A0A3B0MML9</accession>
<name>A0A3B0MML9_9GAMM</name>
<dbReference type="EMBL" id="UFQR01000022">
    <property type="protein sequence ID" value="SSW96574.1"/>
    <property type="molecule type" value="Genomic_DNA"/>
</dbReference>
<protein>
    <submittedName>
        <fullName evidence="1">Uncharacterized protein</fullName>
    </submittedName>
</protein>
<sequence length="135" mass="15632">MGMLSFDIACPHCLKDNAVLEGFSERRRNNTFIYDVPFYCRSCEQAVIAVVESFTDKGPYSYCAYSRENINIVLPHDDSIFRLKNIYPEPKINTCPESVPPRAAKFFIESKDDLQRQRYETCVMNCRKVIDIATK</sequence>
<proteinExistence type="predicted"/>
<reference evidence="1" key="1">
    <citation type="submission" date="2018-04" db="EMBL/GenBank/DDBJ databases">
        <authorList>
            <person name="Go L.Y."/>
            <person name="Mitchell J.A."/>
        </authorList>
    </citation>
    <scope>NUCLEOTIDE SEQUENCE</scope>
    <source>
        <strain evidence="1">ARTV</strain>
    </source>
</reference>
<evidence type="ECO:0000313" key="1">
    <source>
        <dbReference type="EMBL" id="SSW96574.1"/>
    </source>
</evidence>
<organism evidence="1">
    <name type="scientific">Arsenophonus endosymbiont of Trialeurodes vaporariorum</name>
    <dbReference type="NCBI Taxonomy" id="235567"/>
    <lineage>
        <taxon>Bacteria</taxon>
        <taxon>Pseudomonadati</taxon>
        <taxon>Pseudomonadota</taxon>
        <taxon>Gammaproteobacteria</taxon>
        <taxon>Enterobacterales</taxon>
        <taxon>Morganellaceae</taxon>
        <taxon>Arsenophonus</taxon>
    </lineage>
</organism>